<dbReference type="InterPro" id="IPR020843">
    <property type="entry name" value="ER"/>
</dbReference>
<evidence type="ECO:0000256" key="6">
    <source>
        <dbReference type="ARBA" id="ARBA00023002"/>
    </source>
</evidence>
<evidence type="ECO:0000313" key="11">
    <source>
        <dbReference type="EMBL" id="KKO97458.1"/>
    </source>
</evidence>
<dbReference type="InterPro" id="IPR013149">
    <property type="entry name" value="ADH-like_C"/>
</dbReference>
<evidence type="ECO:0000259" key="10">
    <source>
        <dbReference type="SMART" id="SM00829"/>
    </source>
</evidence>
<protein>
    <submittedName>
        <fullName evidence="11">Sorbitol dehydrogenase</fullName>
    </submittedName>
</protein>
<dbReference type="OrthoDB" id="5363962at2759"/>
<dbReference type="AlphaFoldDB" id="A0A0F9ZWD3"/>
<comment type="similarity">
    <text evidence="3 8">Belongs to the zinc-containing alcohol dehydrogenase family.</text>
</comment>
<keyword evidence="4 8" id="KW-0479">Metal-binding</keyword>
<dbReference type="InterPro" id="IPR011032">
    <property type="entry name" value="GroES-like_sf"/>
</dbReference>
<dbReference type="Proteomes" id="UP000034112">
    <property type="component" value="Unassembled WGS sequence"/>
</dbReference>
<accession>A0A0F9ZWD3</accession>
<evidence type="ECO:0000256" key="2">
    <source>
        <dbReference type="ARBA" id="ARBA00004921"/>
    </source>
</evidence>
<dbReference type="GO" id="GO:0003939">
    <property type="term" value="F:L-iditol 2-dehydrogenase (NAD+) activity"/>
    <property type="evidence" value="ECO:0007669"/>
    <property type="project" value="TreeGrafter"/>
</dbReference>
<comment type="pathway">
    <text evidence="2">Carbohydrate degradation.</text>
</comment>
<feature type="domain" description="Enoyl reductase (ER)" evidence="10">
    <location>
        <begin position="42"/>
        <end position="402"/>
    </location>
</feature>
<name>A0A0F9ZWD3_TRIHA</name>
<proteinExistence type="inferred from homology"/>
<evidence type="ECO:0000256" key="9">
    <source>
        <dbReference type="SAM" id="MobiDB-lite"/>
    </source>
</evidence>
<dbReference type="OMA" id="INHPARW"/>
<reference evidence="12" key="1">
    <citation type="journal article" date="2015" name="Genome Announc.">
        <title>Draft whole-genome sequence of the biocontrol agent Trichoderma harzianum T6776.</title>
        <authorList>
            <person name="Baroncelli R."/>
            <person name="Piaggeschi G."/>
            <person name="Fiorini L."/>
            <person name="Bertolini E."/>
            <person name="Zapparata A."/>
            <person name="Pe M.E."/>
            <person name="Sarrocco S."/>
            <person name="Vannacci G."/>
        </authorList>
    </citation>
    <scope>NUCLEOTIDE SEQUENCE [LARGE SCALE GENOMIC DNA]</scope>
    <source>
        <strain evidence="12">T6776</strain>
    </source>
</reference>
<dbReference type="InterPro" id="IPR002328">
    <property type="entry name" value="ADH_Zn_CS"/>
</dbReference>
<keyword evidence="6" id="KW-0560">Oxidoreductase</keyword>
<dbReference type="InterPro" id="IPR013154">
    <property type="entry name" value="ADH-like_N"/>
</dbReference>
<dbReference type="InterPro" id="IPR045306">
    <property type="entry name" value="SDH-like"/>
</dbReference>
<organism evidence="11 12">
    <name type="scientific">Trichoderma harzianum</name>
    <name type="common">Hypocrea lixii</name>
    <dbReference type="NCBI Taxonomy" id="5544"/>
    <lineage>
        <taxon>Eukaryota</taxon>
        <taxon>Fungi</taxon>
        <taxon>Dikarya</taxon>
        <taxon>Ascomycota</taxon>
        <taxon>Pezizomycotina</taxon>
        <taxon>Sordariomycetes</taxon>
        <taxon>Hypocreomycetidae</taxon>
        <taxon>Hypocreales</taxon>
        <taxon>Hypocreaceae</taxon>
        <taxon>Trichoderma</taxon>
    </lineage>
</organism>
<gene>
    <name evidence="11" type="ORF">THAR02_10437</name>
</gene>
<dbReference type="Pfam" id="PF00107">
    <property type="entry name" value="ADH_zinc_N"/>
    <property type="match status" value="1"/>
</dbReference>
<evidence type="ECO:0000256" key="1">
    <source>
        <dbReference type="ARBA" id="ARBA00001947"/>
    </source>
</evidence>
<dbReference type="Gene3D" id="3.90.180.10">
    <property type="entry name" value="Medium-chain alcohol dehydrogenases, catalytic domain"/>
    <property type="match status" value="1"/>
</dbReference>
<dbReference type="SMART" id="SM00829">
    <property type="entry name" value="PKS_ER"/>
    <property type="match status" value="1"/>
</dbReference>
<dbReference type="PROSITE" id="PS00059">
    <property type="entry name" value="ADH_ZINC"/>
    <property type="match status" value="1"/>
</dbReference>
<comment type="cofactor">
    <cofactor evidence="1 8">
        <name>Zn(2+)</name>
        <dbReference type="ChEBI" id="CHEBI:29105"/>
    </cofactor>
</comment>
<evidence type="ECO:0000256" key="7">
    <source>
        <dbReference type="ARBA" id="ARBA00023027"/>
    </source>
</evidence>
<dbReference type="EMBL" id="JOKZ01000564">
    <property type="protein sequence ID" value="KKO97458.1"/>
    <property type="molecule type" value="Genomic_DNA"/>
</dbReference>
<keyword evidence="7" id="KW-0520">NAD</keyword>
<comment type="caution">
    <text evidence="11">The sequence shown here is derived from an EMBL/GenBank/DDBJ whole genome shotgun (WGS) entry which is preliminary data.</text>
</comment>
<dbReference type="PANTHER" id="PTHR43161">
    <property type="entry name" value="SORBITOL DEHYDROGENASE"/>
    <property type="match status" value="1"/>
</dbReference>
<evidence type="ECO:0000256" key="3">
    <source>
        <dbReference type="ARBA" id="ARBA00008072"/>
    </source>
</evidence>
<dbReference type="GO" id="GO:0008270">
    <property type="term" value="F:zinc ion binding"/>
    <property type="evidence" value="ECO:0007669"/>
    <property type="project" value="InterPro"/>
</dbReference>
<dbReference type="SUPFAM" id="SSF51735">
    <property type="entry name" value="NAD(P)-binding Rossmann-fold domains"/>
    <property type="match status" value="1"/>
</dbReference>
<dbReference type="CDD" id="cd05285">
    <property type="entry name" value="sorbitol_DH"/>
    <property type="match status" value="1"/>
</dbReference>
<sequence length="409" mass="43961">MEAPSQSFRLTRREGPAPRMSPNTRPLHPQMKGERKPWQPNANANPFKLQEERSLQAPSADEVQIAVQSTGLCGSDLHYFGHFRNGDILVREPLTLGHESSGTVVAVGSGVSNLKPGDRVALEVGLPCESCEYCDSGRYNICRGMKFRSSAKAFPHMQGTLQERINHPARWVHKLPETIPLDLGALIEPLSVAMHAHRRANLTSESTVLVFGAGAVGLLSAAVSKANGATAVVIADIQKDRVDFAVNNGFADAGFVVPMARPQTIDEKLAYAQQVAEQAKAVKVNGKEVGEVGAVYECTGVETCLQSAIYATKPGGKVMIIGMGTPILTLPMSAAALREVDLVGVFRYANTYPAAIEMLSNKPAGLPDLQTLVTHRFKGLDHVKDAFEMAGKIKDGEGKLVIKVVVDMS</sequence>
<dbReference type="SUPFAM" id="SSF50129">
    <property type="entry name" value="GroES-like"/>
    <property type="match status" value="1"/>
</dbReference>
<feature type="region of interest" description="Disordered" evidence="9">
    <location>
        <begin position="1"/>
        <end position="44"/>
    </location>
</feature>
<dbReference type="PANTHER" id="PTHR43161:SF25">
    <property type="entry name" value="ALCOHOL DEHYDROGENASE, PUTATIVE (AFU_ORTHOLOGUE AFUA_1G14390)-RELATED"/>
    <property type="match status" value="1"/>
</dbReference>
<evidence type="ECO:0000256" key="4">
    <source>
        <dbReference type="ARBA" id="ARBA00022723"/>
    </source>
</evidence>
<dbReference type="InterPro" id="IPR036291">
    <property type="entry name" value="NAD(P)-bd_dom_sf"/>
</dbReference>
<evidence type="ECO:0000256" key="5">
    <source>
        <dbReference type="ARBA" id="ARBA00022833"/>
    </source>
</evidence>
<dbReference type="GO" id="GO:0006062">
    <property type="term" value="P:sorbitol catabolic process"/>
    <property type="evidence" value="ECO:0007669"/>
    <property type="project" value="TreeGrafter"/>
</dbReference>
<keyword evidence="5 8" id="KW-0862">Zinc</keyword>
<dbReference type="Pfam" id="PF08240">
    <property type="entry name" value="ADH_N"/>
    <property type="match status" value="1"/>
</dbReference>
<evidence type="ECO:0000256" key="8">
    <source>
        <dbReference type="RuleBase" id="RU361277"/>
    </source>
</evidence>
<dbReference type="Gene3D" id="3.40.50.720">
    <property type="entry name" value="NAD(P)-binding Rossmann-like Domain"/>
    <property type="match status" value="1"/>
</dbReference>
<evidence type="ECO:0000313" key="12">
    <source>
        <dbReference type="Proteomes" id="UP000034112"/>
    </source>
</evidence>